<dbReference type="PANTHER" id="PTHR31087">
    <property type="match status" value="1"/>
</dbReference>
<dbReference type="Pfam" id="PF04525">
    <property type="entry name" value="LOR"/>
    <property type="match status" value="1"/>
</dbReference>
<dbReference type="SUPFAM" id="SSF54518">
    <property type="entry name" value="Tubby C-terminal domain-like"/>
    <property type="match status" value="1"/>
</dbReference>
<dbReference type="EMBL" id="OX459122">
    <property type="protein sequence ID" value="CAI9106755.1"/>
    <property type="molecule type" value="Genomic_DNA"/>
</dbReference>
<evidence type="ECO:0000256" key="2">
    <source>
        <dbReference type="SAM" id="MobiDB-lite"/>
    </source>
</evidence>
<gene>
    <name evidence="3" type="ORF">OLC1_LOCUS15206</name>
</gene>
<sequence length="217" mass="23647">MAAVAESSAANTPPFSADSGGAGVAVVGPEYCYPYTVELDMRKKAFSMSKMFDITDVSNNKLLFRVESPFSFSGKLRVVDAAGVPILTLKPKFGFSIRWQVFRGESDHLICSVKRSSGFRTKLKVYLPNNTTRKLCDFHLKRSFLDGPYEVYAGESKDAILAQMHKKHTAGSFFMGYNQFMVTIHPKVDHAFIVALIVILDAIKSRSSGGGGAGASG</sequence>
<dbReference type="InterPro" id="IPR038595">
    <property type="entry name" value="LOR_sf"/>
</dbReference>
<dbReference type="PANTHER" id="PTHR31087:SF120">
    <property type="entry name" value="PROTEIN LURP-ONE-RELATED 10-LIKE"/>
    <property type="match status" value="1"/>
</dbReference>
<comment type="similarity">
    <text evidence="1">Belongs to the LOR family.</text>
</comment>
<dbReference type="AlphaFoldDB" id="A0AAV1DI85"/>
<proteinExistence type="inferred from homology"/>
<reference evidence="3" key="1">
    <citation type="submission" date="2023-03" db="EMBL/GenBank/DDBJ databases">
        <authorList>
            <person name="Julca I."/>
        </authorList>
    </citation>
    <scope>NUCLEOTIDE SEQUENCE</scope>
</reference>
<organism evidence="3 4">
    <name type="scientific">Oldenlandia corymbosa var. corymbosa</name>
    <dbReference type="NCBI Taxonomy" id="529605"/>
    <lineage>
        <taxon>Eukaryota</taxon>
        <taxon>Viridiplantae</taxon>
        <taxon>Streptophyta</taxon>
        <taxon>Embryophyta</taxon>
        <taxon>Tracheophyta</taxon>
        <taxon>Spermatophyta</taxon>
        <taxon>Magnoliopsida</taxon>
        <taxon>eudicotyledons</taxon>
        <taxon>Gunneridae</taxon>
        <taxon>Pentapetalae</taxon>
        <taxon>asterids</taxon>
        <taxon>lamiids</taxon>
        <taxon>Gentianales</taxon>
        <taxon>Rubiaceae</taxon>
        <taxon>Rubioideae</taxon>
        <taxon>Spermacoceae</taxon>
        <taxon>Hedyotis-Oldenlandia complex</taxon>
        <taxon>Oldenlandia</taxon>
    </lineage>
</organism>
<dbReference type="Proteomes" id="UP001161247">
    <property type="component" value="Chromosome 5"/>
</dbReference>
<name>A0AAV1DI85_OLDCO</name>
<keyword evidence="4" id="KW-1185">Reference proteome</keyword>
<feature type="region of interest" description="Disordered" evidence="2">
    <location>
        <begin position="1"/>
        <end position="20"/>
    </location>
</feature>
<evidence type="ECO:0000313" key="4">
    <source>
        <dbReference type="Proteomes" id="UP001161247"/>
    </source>
</evidence>
<dbReference type="Gene3D" id="2.40.160.200">
    <property type="entry name" value="LURP1-related"/>
    <property type="match status" value="1"/>
</dbReference>
<protein>
    <submittedName>
        <fullName evidence="3">OLC1v1005974C1</fullName>
    </submittedName>
</protein>
<dbReference type="InterPro" id="IPR025659">
    <property type="entry name" value="Tubby-like_C"/>
</dbReference>
<dbReference type="InterPro" id="IPR007612">
    <property type="entry name" value="LOR"/>
</dbReference>
<evidence type="ECO:0000256" key="1">
    <source>
        <dbReference type="ARBA" id="ARBA00005437"/>
    </source>
</evidence>
<accession>A0AAV1DI85</accession>
<evidence type="ECO:0000313" key="3">
    <source>
        <dbReference type="EMBL" id="CAI9106755.1"/>
    </source>
</evidence>